<dbReference type="PROSITE" id="PS50192">
    <property type="entry name" value="T_SNARE"/>
    <property type="match status" value="1"/>
</dbReference>
<keyword evidence="8" id="KW-0418">Kinase</keyword>
<dbReference type="PANTHER" id="PTHR32089">
    <property type="entry name" value="METHYL-ACCEPTING CHEMOTAXIS PROTEIN MCPB"/>
    <property type="match status" value="1"/>
</dbReference>
<dbReference type="PANTHER" id="PTHR32089:SF112">
    <property type="entry name" value="LYSOZYME-LIKE PROTEIN-RELATED"/>
    <property type="match status" value="1"/>
</dbReference>
<dbReference type="Pfam" id="PF00015">
    <property type="entry name" value="MCPsignal"/>
    <property type="match status" value="1"/>
</dbReference>
<dbReference type="GO" id="GO:0007165">
    <property type="term" value="P:signal transduction"/>
    <property type="evidence" value="ECO:0007669"/>
    <property type="project" value="UniProtKB-KW"/>
</dbReference>
<evidence type="ECO:0000259" key="7">
    <source>
        <dbReference type="PROSITE" id="PS50192"/>
    </source>
</evidence>
<keyword evidence="3 5" id="KW-0807">Transducer</keyword>
<keyword evidence="2" id="KW-1003">Cell membrane</keyword>
<protein>
    <submittedName>
        <fullName evidence="8">Putative Histidine kinase, HAMP region:Bacterial chemotaxis sensory transducer</fullName>
    </submittedName>
</protein>
<evidence type="ECO:0000259" key="6">
    <source>
        <dbReference type="PROSITE" id="PS50111"/>
    </source>
</evidence>
<accession>A0A1C3RFG6</accession>
<evidence type="ECO:0000256" key="3">
    <source>
        <dbReference type="ARBA" id="ARBA00023224"/>
    </source>
</evidence>
<dbReference type="Gene3D" id="1.10.287.950">
    <property type="entry name" value="Methyl-accepting chemotaxis protein"/>
    <property type="match status" value="1"/>
</dbReference>
<dbReference type="GO" id="GO:0005886">
    <property type="term" value="C:plasma membrane"/>
    <property type="evidence" value="ECO:0007669"/>
    <property type="project" value="UniProtKB-SubCell"/>
</dbReference>
<evidence type="ECO:0000313" key="9">
    <source>
        <dbReference type="Proteomes" id="UP000231658"/>
    </source>
</evidence>
<dbReference type="InterPro" id="IPR003018">
    <property type="entry name" value="GAF"/>
</dbReference>
<dbReference type="InterPro" id="IPR000727">
    <property type="entry name" value="T_SNARE_dom"/>
</dbReference>
<comment type="subcellular location">
    <subcellularLocation>
        <location evidence="1">Cell inner membrane</location>
        <topology evidence="1">Multi-pass membrane protein</topology>
    </subcellularLocation>
</comment>
<keyword evidence="2" id="KW-0997">Cell inner membrane</keyword>
<organism evidence="8 9">
    <name type="scientific">Candidatus Terasakiella magnetica</name>
    <dbReference type="NCBI Taxonomy" id="1867952"/>
    <lineage>
        <taxon>Bacteria</taxon>
        <taxon>Pseudomonadati</taxon>
        <taxon>Pseudomonadota</taxon>
        <taxon>Alphaproteobacteria</taxon>
        <taxon>Rhodospirillales</taxon>
        <taxon>Terasakiellaceae</taxon>
        <taxon>Terasakiella</taxon>
    </lineage>
</organism>
<evidence type="ECO:0000256" key="1">
    <source>
        <dbReference type="ARBA" id="ARBA00004429"/>
    </source>
</evidence>
<gene>
    <name evidence="8" type="ORF">MTBPR1_150042</name>
</gene>
<dbReference type="RefSeq" id="WP_069186683.1">
    <property type="nucleotide sequence ID" value="NZ_FLYE01000007.1"/>
</dbReference>
<keyword evidence="8" id="KW-0808">Transferase</keyword>
<dbReference type="Proteomes" id="UP000231658">
    <property type="component" value="Unassembled WGS sequence"/>
</dbReference>
<dbReference type="SUPFAM" id="SSF58104">
    <property type="entry name" value="Methyl-accepting chemotaxis protein (MCP) signaling domain"/>
    <property type="match status" value="1"/>
</dbReference>
<dbReference type="SMART" id="SM00065">
    <property type="entry name" value="GAF"/>
    <property type="match status" value="1"/>
</dbReference>
<sequence>MLAKLIDFPNPAASSQSNDTLSAILRLLNRVSNIADEKTDASIAIERIFREVCDYSGWPIAHLYIQNPDDGPEYISHKIWHLDKSLNQNSIKEFQHLSEETVFKVGKGLIGQIAQSLQAQAVEDVTVLKAFLRSEIAKKNNVRGFFGFPIILDNKCVAVAEFYGREVGLLDETSLEIMTYVSSQLARIFERMISETYKTQLMEKFKSSVQGSVEDLSSTSVELSEAATSLNRQCNSSLENCQRVVGGSNEISESNLALETAINTLVHAENESERKNTHVIQTVSDLANDIRSAMSQLTTLNKTAENIGSIIRDVNEIAGQVRMLGLNASIEAARAGVAGKGFAIVAGEIKSLASQSEDASHHISEQINNIQNTLKDSTSLMMTVDSQMNQLETTSQDMTHVLKNQHEATQSIASHVEHSTVTADNISKDVKAMNTAMDELSYLSNNLRTLSSGLEGTAKNVAGSSTEFLDIMQK</sequence>
<dbReference type="STRING" id="1867952.MTBPR1_150042"/>
<dbReference type="Pfam" id="PF13185">
    <property type="entry name" value="GAF_2"/>
    <property type="match status" value="1"/>
</dbReference>
<feature type="domain" description="T-SNARE coiled-coil homology" evidence="7">
    <location>
        <begin position="371"/>
        <end position="433"/>
    </location>
</feature>
<evidence type="ECO:0000256" key="4">
    <source>
        <dbReference type="ARBA" id="ARBA00029447"/>
    </source>
</evidence>
<evidence type="ECO:0000313" key="8">
    <source>
        <dbReference type="EMBL" id="SCA55995.1"/>
    </source>
</evidence>
<dbReference type="InterPro" id="IPR004089">
    <property type="entry name" value="MCPsignal_dom"/>
</dbReference>
<proteinExistence type="inferred from homology"/>
<dbReference type="EMBL" id="FLYE01000007">
    <property type="protein sequence ID" value="SCA55995.1"/>
    <property type="molecule type" value="Genomic_DNA"/>
</dbReference>
<comment type="similarity">
    <text evidence="4">Belongs to the methyl-accepting chemotaxis (MCP) protein family.</text>
</comment>
<dbReference type="OrthoDB" id="7364533at2"/>
<dbReference type="GO" id="GO:0016301">
    <property type="term" value="F:kinase activity"/>
    <property type="evidence" value="ECO:0007669"/>
    <property type="project" value="UniProtKB-KW"/>
</dbReference>
<dbReference type="InterPro" id="IPR029016">
    <property type="entry name" value="GAF-like_dom_sf"/>
</dbReference>
<dbReference type="PROSITE" id="PS50111">
    <property type="entry name" value="CHEMOTAXIS_TRANSDUC_2"/>
    <property type="match status" value="1"/>
</dbReference>
<dbReference type="SUPFAM" id="SSF55781">
    <property type="entry name" value="GAF domain-like"/>
    <property type="match status" value="1"/>
</dbReference>
<dbReference type="Gene3D" id="3.30.450.40">
    <property type="match status" value="1"/>
</dbReference>
<dbReference type="AlphaFoldDB" id="A0A1C3RFG6"/>
<keyword evidence="9" id="KW-1185">Reference proteome</keyword>
<name>A0A1C3RFG6_9PROT</name>
<reference evidence="8 9" key="1">
    <citation type="submission" date="2016-07" db="EMBL/GenBank/DDBJ databases">
        <authorList>
            <person name="Lefevre C.T."/>
        </authorList>
    </citation>
    <scope>NUCLEOTIDE SEQUENCE [LARGE SCALE GENOMIC DNA]</scope>
    <source>
        <strain evidence="8">PR1</strain>
    </source>
</reference>
<evidence type="ECO:0000256" key="5">
    <source>
        <dbReference type="PROSITE-ProRule" id="PRU00284"/>
    </source>
</evidence>
<feature type="domain" description="Methyl-accepting transducer" evidence="6">
    <location>
        <begin position="212"/>
        <end position="441"/>
    </location>
</feature>
<keyword evidence="2" id="KW-0472">Membrane</keyword>
<dbReference type="SMART" id="SM00283">
    <property type="entry name" value="MA"/>
    <property type="match status" value="1"/>
</dbReference>
<evidence type="ECO:0000256" key="2">
    <source>
        <dbReference type="ARBA" id="ARBA00022519"/>
    </source>
</evidence>